<evidence type="ECO:0008006" key="10">
    <source>
        <dbReference type="Google" id="ProtNLM"/>
    </source>
</evidence>
<keyword evidence="4 5" id="KW-0472">Membrane</keyword>
<evidence type="ECO:0000259" key="7">
    <source>
        <dbReference type="Pfam" id="PF26037"/>
    </source>
</evidence>
<dbReference type="EMBL" id="JAPXFL010000006">
    <property type="protein sequence ID" value="KAK9505278.1"/>
    <property type="molecule type" value="Genomic_DNA"/>
</dbReference>
<dbReference type="InterPro" id="IPR051856">
    <property type="entry name" value="CSR-E3_Ligase_Protein"/>
</dbReference>
<feature type="transmembrane region" description="Helical" evidence="5">
    <location>
        <begin position="349"/>
        <end position="369"/>
    </location>
</feature>
<keyword evidence="9" id="KW-1185">Reference proteome</keyword>
<comment type="caution">
    <text evidence="8">The sequence shown here is derived from an EMBL/GenBank/DDBJ whole genome shotgun (WGS) entry which is preliminary data.</text>
</comment>
<protein>
    <recommendedName>
        <fullName evidence="10">DC-STAMP domain-containing protein 2</fullName>
    </recommendedName>
</protein>
<comment type="subcellular location">
    <subcellularLocation>
        <location evidence="1">Membrane</location>
        <topology evidence="1">Multi-pass membrane protein</topology>
    </subcellularLocation>
</comment>
<evidence type="ECO:0000256" key="3">
    <source>
        <dbReference type="ARBA" id="ARBA00022989"/>
    </source>
</evidence>
<dbReference type="InterPro" id="IPR012858">
    <property type="entry name" value="DC_STAMP-like"/>
</dbReference>
<dbReference type="Pfam" id="PF26039">
    <property type="entry name" value="Dcst2"/>
    <property type="match status" value="1"/>
</dbReference>
<feature type="transmembrane region" description="Helical" evidence="5">
    <location>
        <begin position="263"/>
        <end position="283"/>
    </location>
</feature>
<evidence type="ECO:0000313" key="8">
    <source>
        <dbReference type="EMBL" id="KAK9505278.1"/>
    </source>
</evidence>
<dbReference type="PANTHER" id="PTHR21041:SF9">
    <property type="entry name" value="DENDRITIC CELL-SPECIFIC TRANSMEMBRANE PROTEIN-LIKE DOMAIN-CONTAINING PROTEIN"/>
    <property type="match status" value="1"/>
</dbReference>
<evidence type="ECO:0000313" key="9">
    <source>
        <dbReference type="Proteomes" id="UP001461498"/>
    </source>
</evidence>
<evidence type="ECO:0000259" key="6">
    <source>
        <dbReference type="Pfam" id="PF07782"/>
    </source>
</evidence>
<evidence type="ECO:0000256" key="5">
    <source>
        <dbReference type="SAM" id="Phobius"/>
    </source>
</evidence>
<dbReference type="InterPro" id="IPR058842">
    <property type="entry name" value="DCST1_C"/>
</dbReference>
<evidence type="ECO:0000256" key="1">
    <source>
        <dbReference type="ARBA" id="ARBA00004141"/>
    </source>
</evidence>
<dbReference type="Proteomes" id="UP001461498">
    <property type="component" value="Unassembled WGS sequence"/>
</dbReference>
<dbReference type="Pfam" id="PF07782">
    <property type="entry name" value="DC_STAMP"/>
    <property type="match status" value="1"/>
</dbReference>
<dbReference type="GO" id="GO:0016020">
    <property type="term" value="C:membrane"/>
    <property type="evidence" value="ECO:0007669"/>
    <property type="project" value="UniProtKB-SubCell"/>
</dbReference>
<keyword evidence="3 5" id="KW-1133">Transmembrane helix</keyword>
<feature type="domain" description="Dendritic cell-specific transmembrane protein-like" evidence="6">
    <location>
        <begin position="298"/>
        <end position="487"/>
    </location>
</feature>
<reference evidence="8 9" key="1">
    <citation type="submission" date="2022-12" db="EMBL/GenBank/DDBJ databases">
        <title>Chromosome-level genome assembly of true bugs.</title>
        <authorList>
            <person name="Ma L."/>
            <person name="Li H."/>
        </authorList>
    </citation>
    <scope>NUCLEOTIDE SEQUENCE [LARGE SCALE GENOMIC DNA]</scope>
    <source>
        <strain evidence="8">Lab_2022b</strain>
    </source>
</reference>
<evidence type="ECO:0000256" key="2">
    <source>
        <dbReference type="ARBA" id="ARBA00022692"/>
    </source>
</evidence>
<dbReference type="PANTHER" id="PTHR21041">
    <property type="entry name" value="DENDRITIC CELL-SPECIFIC TRANSMEMBRANE PROTEIN"/>
    <property type="match status" value="1"/>
</dbReference>
<proteinExistence type="predicted"/>
<dbReference type="Pfam" id="PF26037">
    <property type="entry name" value="zf-RING_DCST1_C"/>
    <property type="match status" value="1"/>
</dbReference>
<sequence length="602" mass="69105">MICSIFGIVLTLGLAYSYKVRCVVLMLLPQLFSKRGRQALTAYAFILVLTGPAKNTLHNMRMLSESLACGQAKLKSAIKSVVDIIKEPLKAIRTSMEYIMKKVKEIVVKVKAMISSLKKAILAILGVLKAGFDWLNSVVSICSKKMGTPYQRCSKVFDDAVIDCKAKLGPLFDWMCSATYMVKAVCYTVKVLDFICEVIEFVGDEVVMKVKKKFREFSYRLRNVFYVSIDFSHSFELKSNQSKSVREITAGIATEIRQRTSGLLYLFDWMSFVFSFFFLYIIFQTITYKRKFLTQEWYDNRFLTDDIVMLDMKRAYLGKETILPLNFHEKKKYISFTSWRLVSNERKRLAKTAIFLTVATIKLSIHMMTDYSLYWILNMIRYHGQFQSNLDAPSKVEVRVSGKGVVAELFSSIINAFQPAGIKNEFDTVPCLPDPRPPDIGRYKQIVSLVILTWILAVTEPYGLRLRNYVMCYYYPVAARQRAVWLYNHILRSRGSFLKFARRQLRRKFGKGVSYGVEMEKFSCMDRLRALCPSLERFFPGTKDKCLLCGTPATPNSPLIYCPTPGCQGKFCNNCYATMKNICTLCKTPVEYGDISDISEEK</sequence>
<dbReference type="AlphaFoldDB" id="A0AAW1D816"/>
<feature type="domain" description="E3 ubiquitin-protein ligase DCST1-like C-terminal" evidence="7">
    <location>
        <begin position="545"/>
        <end position="589"/>
    </location>
</feature>
<name>A0AAW1D816_9HEMI</name>
<evidence type="ECO:0000256" key="4">
    <source>
        <dbReference type="ARBA" id="ARBA00023136"/>
    </source>
</evidence>
<keyword evidence="2 5" id="KW-0812">Transmembrane</keyword>
<accession>A0AAW1D816</accession>
<organism evidence="8 9">
    <name type="scientific">Rhynocoris fuscipes</name>
    <dbReference type="NCBI Taxonomy" id="488301"/>
    <lineage>
        <taxon>Eukaryota</taxon>
        <taxon>Metazoa</taxon>
        <taxon>Ecdysozoa</taxon>
        <taxon>Arthropoda</taxon>
        <taxon>Hexapoda</taxon>
        <taxon>Insecta</taxon>
        <taxon>Pterygota</taxon>
        <taxon>Neoptera</taxon>
        <taxon>Paraneoptera</taxon>
        <taxon>Hemiptera</taxon>
        <taxon>Heteroptera</taxon>
        <taxon>Panheteroptera</taxon>
        <taxon>Cimicomorpha</taxon>
        <taxon>Reduviidae</taxon>
        <taxon>Harpactorinae</taxon>
        <taxon>Harpactorini</taxon>
        <taxon>Rhynocoris</taxon>
    </lineage>
</organism>
<gene>
    <name evidence="8" type="ORF">O3M35_009368</name>
</gene>